<comment type="caution">
    <text evidence="1">The sequence shown here is derived from an EMBL/GenBank/DDBJ whole genome shotgun (WGS) entry which is preliminary data.</text>
</comment>
<accession>A0ABU2NH48</accession>
<dbReference type="Proteomes" id="UP001183202">
    <property type="component" value="Unassembled WGS sequence"/>
</dbReference>
<keyword evidence="2" id="KW-1185">Reference proteome</keyword>
<evidence type="ECO:0000313" key="2">
    <source>
        <dbReference type="Proteomes" id="UP001183202"/>
    </source>
</evidence>
<protein>
    <submittedName>
        <fullName evidence="1">Uncharacterized protein</fullName>
    </submittedName>
</protein>
<name>A0ABU2NH48_9PSEU</name>
<dbReference type="RefSeq" id="WP_311559781.1">
    <property type="nucleotide sequence ID" value="NZ_JAVREJ010000028.1"/>
</dbReference>
<dbReference type="EMBL" id="JAVREJ010000028">
    <property type="protein sequence ID" value="MDT0353270.1"/>
    <property type="molecule type" value="Genomic_DNA"/>
</dbReference>
<sequence>MRGPKLRGAARRALHPLTPALALLGVVGAGAALAVPGTAPSGPLLAVAAGCAAGFANSGST</sequence>
<evidence type="ECO:0000313" key="1">
    <source>
        <dbReference type="EMBL" id="MDT0353270.1"/>
    </source>
</evidence>
<reference evidence="2" key="1">
    <citation type="submission" date="2023-07" db="EMBL/GenBank/DDBJ databases">
        <title>30 novel species of actinomycetes from the DSMZ collection.</title>
        <authorList>
            <person name="Nouioui I."/>
        </authorList>
    </citation>
    <scope>NUCLEOTIDE SEQUENCE [LARGE SCALE GENOMIC DNA]</scope>
    <source>
        <strain evidence="2">DSM 45834</strain>
    </source>
</reference>
<proteinExistence type="predicted"/>
<organism evidence="1 2">
    <name type="scientific">Pseudonocardia charpentierae</name>
    <dbReference type="NCBI Taxonomy" id="3075545"/>
    <lineage>
        <taxon>Bacteria</taxon>
        <taxon>Bacillati</taxon>
        <taxon>Actinomycetota</taxon>
        <taxon>Actinomycetes</taxon>
        <taxon>Pseudonocardiales</taxon>
        <taxon>Pseudonocardiaceae</taxon>
        <taxon>Pseudonocardia</taxon>
    </lineage>
</organism>
<gene>
    <name evidence="1" type="ORF">RM445_27530</name>
</gene>